<reference evidence="2" key="1">
    <citation type="journal article" date="2016" name="Ticks Tick Borne Dis.">
        <title>De novo assembly and annotation of the salivary gland transcriptome of Rhipicephalus appendiculatus male and female ticks during blood feeding.</title>
        <authorList>
            <person name="de Castro M.H."/>
            <person name="de Klerk D."/>
            <person name="Pienaar R."/>
            <person name="Latif A.A."/>
            <person name="Rees D.J."/>
            <person name="Mans B.J."/>
        </authorList>
    </citation>
    <scope>NUCLEOTIDE SEQUENCE</scope>
    <source>
        <tissue evidence="2">Salivary glands</tissue>
    </source>
</reference>
<sequence length="115" mass="12810">MRAFVSIAVALVLVAQCGLAQGACADSSYLCALKPGDKPAENAKPRYAYPPDWPFPWPKPSPRSGRIHGWVPPPAYYQPDLPTAKIPTEYPPSTVRRGLYFLYPKKTWTHRPGPF</sequence>
<evidence type="ECO:0000313" key="2">
    <source>
        <dbReference type="EMBL" id="JAP77208.1"/>
    </source>
</evidence>
<protein>
    <submittedName>
        <fullName evidence="2">Uncharacterized protein</fullName>
    </submittedName>
</protein>
<feature type="signal peptide" evidence="1">
    <location>
        <begin position="1"/>
        <end position="25"/>
    </location>
</feature>
<dbReference type="AlphaFoldDB" id="A0A131YF98"/>
<proteinExistence type="predicted"/>
<accession>A0A131YF98</accession>
<dbReference type="EMBL" id="GEDV01011349">
    <property type="protein sequence ID" value="JAP77208.1"/>
    <property type="molecule type" value="Transcribed_RNA"/>
</dbReference>
<feature type="chain" id="PRO_5007284945" evidence="1">
    <location>
        <begin position="26"/>
        <end position="115"/>
    </location>
</feature>
<evidence type="ECO:0000256" key="1">
    <source>
        <dbReference type="SAM" id="SignalP"/>
    </source>
</evidence>
<keyword evidence="1" id="KW-0732">Signal</keyword>
<name>A0A131YF98_RHIAP</name>
<organism evidence="2">
    <name type="scientific">Rhipicephalus appendiculatus</name>
    <name type="common">Brown ear tick</name>
    <dbReference type="NCBI Taxonomy" id="34631"/>
    <lineage>
        <taxon>Eukaryota</taxon>
        <taxon>Metazoa</taxon>
        <taxon>Ecdysozoa</taxon>
        <taxon>Arthropoda</taxon>
        <taxon>Chelicerata</taxon>
        <taxon>Arachnida</taxon>
        <taxon>Acari</taxon>
        <taxon>Parasitiformes</taxon>
        <taxon>Ixodida</taxon>
        <taxon>Ixodoidea</taxon>
        <taxon>Ixodidae</taxon>
        <taxon>Rhipicephalinae</taxon>
        <taxon>Rhipicephalus</taxon>
        <taxon>Rhipicephalus</taxon>
    </lineage>
</organism>